<dbReference type="PROSITE" id="PS00156">
    <property type="entry name" value="OMPDECASE"/>
    <property type="match status" value="1"/>
</dbReference>
<name>A0A4S2N8J5_9PEZI</name>
<dbReference type="FunFam" id="3.20.20.70:FF:000114">
    <property type="entry name" value="Decarboxylase,orotidine phosphate"/>
    <property type="match status" value="1"/>
</dbReference>
<evidence type="ECO:0000256" key="7">
    <source>
        <dbReference type="ARBA" id="ARBA00023239"/>
    </source>
</evidence>
<evidence type="ECO:0000256" key="6">
    <source>
        <dbReference type="ARBA" id="ARBA00022975"/>
    </source>
</evidence>
<evidence type="ECO:0000256" key="1">
    <source>
        <dbReference type="ARBA" id="ARBA00004861"/>
    </source>
</evidence>
<feature type="binding site" evidence="9">
    <location>
        <position position="164"/>
    </location>
    <ligand>
        <name>substrate</name>
    </ligand>
</feature>
<dbReference type="GO" id="GO:0004590">
    <property type="term" value="F:orotidine-5'-phosphate decarboxylase activity"/>
    <property type="evidence" value="ECO:0007669"/>
    <property type="project" value="UniProtKB-EC"/>
</dbReference>
<evidence type="ECO:0000256" key="8">
    <source>
        <dbReference type="PIRSR" id="PIRSR614732-1"/>
    </source>
</evidence>
<accession>A0A4S2N8J5</accession>
<reference evidence="12 13" key="1">
    <citation type="submission" date="2019-04" db="EMBL/GenBank/DDBJ databases">
        <title>Comparative genomics and transcriptomics to analyze fruiting body development in filamentous ascomycetes.</title>
        <authorList>
            <consortium name="DOE Joint Genome Institute"/>
            <person name="Lutkenhaus R."/>
            <person name="Traeger S."/>
            <person name="Breuer J."/>
            <person name="Kuo A."/>
            <person name="Lipzen A."/>
            <person name="Pangilinan J."/>
            <person name="Dilworth D."/>
            <person name="Sandor L."/>
            <person name="Poggeler S."/>
            <person name="Barry K."/>
            <person name="Grigoriev I.V."/>
            <person name="Nowrousian M."/>
        </authorList>
    </citation>
    <scope>NUCLEOTIDE SEQUENCE [LARGE SCALE GENOMIC DNA]</scope>
    <source>
        <strain evidence="12 13">CBS 389.68</strain>
    </source>
</reference>
<dbReference type="PANTHER" id="PTHR19278">
    <property type="entry name" value="OROTATE PHOSPHORIBOSYLTRANSFERASE"/>
    <property type="match status" value="1"/>
</dbReference>
<dbReference type="InterPro" id="IPR011060">
    <property type="entry name" value="RibuloseP-bd_barrel"/>
</dbReference>
<proteinExistence type="inferred from homology"/>
<feature type="active site" description="For OMPdecase activity" evidence="8">
    <location>
        <position position="99"/>
    </location>
</feature>
<feature type="domain" description="Orotidine 5'-phosphate decarboxylase" evidence="11">
    <location>
        <begin position="33"/>
        <end position="261"/>
    </location>
</feature>
<dbReference type="Pfam" id="PF00215">
    <property type="entry name" value="OMPdecase"/>
    <property type="match status" value="1"/>
</dbReference>
<evidence type="ECO:0000256" key="4">
    <source>
        <dbReference type="ARBA" id="ARBA00021923"/>
    </source>
</evidence>
<feature type="binding site" evidence="9">
    <location>
        <position position="245"/>
    </location>
    <ligand>
        <name>substrate</name>
    </ligand>
</feature>
<keyword evidence="7 10" id="KW-0456">Lyase</keyword>
<dbReference type="InParanoid" id="A0A4S2N8J5"/>
<sequence>MSPSTDTYAQRASTHPTPLGRKLLTIMSRKKTNLCVSLDTPSPVEILSLLADIGPYICLAKTHIDAIPFTAFSSFEDVHQFTASLEALAKEHDFLLFEDRKFADIGNTVKAQYGSGIYKIADWSHITNAHSVPGDGIIAGLREVAEGVEGGLENRGLLLLAEMSSKGTLAKGAYRDTTVEMARGEKAKGWVMGFIAQGAVETREGEDWIVMTPGVNLGVKGDALGQQYNTPEKVVLGGSDIIIVGRGIVAAADPVKEAVRYRDAGWKAYQKRAGREVDE</sequence>
<dbReference type="SUPFAM" id="SSF51366">
    <property type="entry name" value="Ribulose-phoshate binding barrel"/>
    <property type="match status" value="1"/>
</dbReference>
<dbReference type="STRING" id="341454.A0A4S2N8J5"/>
<organism evidence="12 13">
    <name type="scientific">Ascodesmis nigricans</name>
    <dbReference type="NCBI Taxonomy" id="341454"/>
    <lineage>
        <taxon>Eukaryota</taxon>
        <taxon>Fungi</taxon>
        <taxon>Dikarya</taxon>
        <taxon>Ascomycota</taxon>
        <taxon>Pezizomycotina</taxon>
        <taxon>Pezizomycetes</taxon>
        <taxon>Pezizales</taxon>
        <taxon>Ascodesmidaceae</taxon>
        <taxon>Ascodesmis</taxon>
    </lineage>
</organism>
<dbReference type="AlphaFoldDB" id="A0A4S2N8J5"/>
<comment type="pathway">
    <text evidence="1 10">Pyrimidine metabolism; UMP biosynthesis via de novo pathway; UMP from orotate: step 2/2.</text>
</comment>
<dbReference type="GO" id="GO:0044205">
    <property type="term" value="P:'de novo' UMP biosynthetic process"/>
    <property type="evidence" value="ECO:0007669"/>
    <property type="project" value="UniProtKB-UniPathway"/>
</dbReference>
<dbReference type="EMBL" id="ML220112">
    <property type="protein sequence ID" value="TGZ85718.1"/>
    <property type="molecule type" value="Genomic_DNA"/>
</dbReference>
<evidence type="ECO:0000313" key="13">
    <source>
        <dbReference type="Proteomes" id="UP000298138"/>
    </source>
</evidence>
<evidence type="ECO:0000256" key="9">
    <source>
        <dbReference type="PIRSR" id="PIRSR614732-2"/>
    </source>
</evidence>
<evidence type="ECO:0000256" key="10">
    <source>
        <dbReference type="RuleBase" id="RU000512"/>
    </source>
</evidence>
<feature type="active site" description="For OMPdecase activity" evidence="8">
    <location>
        <position position="101"/>
    </location>
</feature>
<keyword evidence="6 10" id="KW-0665">Pyrimidine biosynthesis</keyword>
<dbReference type="FunCoup" id="A0A4S2N8J5">
    <property type="interactions" value="1083"/>
</dbReference>
<dbReference type="Gene3D" id="3.20.20.70">
    <property type="entry name" value="Aldolase class I"/>
    <property type="match status" value="1"/>
</dbReference>
<evidence type="ECO:0000256" key="5">
    <source>
        <dbReference type="ARBA" id="ARBA00022793"/>
    </source>
</evidence>
<dbReference type="UniPathway" id="UPA00070">
    <property type="reaction ID" value="UER00120"/>
</dbReference>
<feature type="binding site" evidence="9">
    <location>
        <position position="226"/>
    </location>
    <ligand>
        <name>substrate</name>
    </ligand>
</feature>
<feature type="binding site" evidence="9">
    <location>
        <position position="61"/>
    </location>
    <ligand>
        <name>substrate</name>
    </ligand>
</feature>
<comment type="catalytic activity">
    <reaction evidence="10">
        <text>orotidine 5'-phosphate + H(+) = UMP + CO2</text>
        <dbReference type="Rhea" id="RHEA:11596"/>
        <dbReference type="ChEBI" id="CHEBI:15378"/>
        <dbReference type="ChEBI" id="CHEBI:16526"/>
        <dbReference type="ChEBI" id="CHEBI:57538"/>
        <dbReference type="ChEBI" id="CHEBI:57865"/>
        <dbReference type="EC" id="4.1.1.23"/>
    </reaction>
</comment>
<feature type="binding site" evidence="9">
    <location>
        <position position="246"/>
    </location>
    <ligand>
        <name>substrate</name>
    </ligand>
</feature>
<dbReference type="NCBIfam" id="TIGR01740">
    <property type="entry name" value="pyrF"/>
    <property type="match status" value="1"/>
</dbReference>
<dbReference type="Proteomes" id="UP000298138">
    <property type="component" value="Unassembled WGS sequence"/>
</dbReference>
<evidence type="ECO:0000256" key="2">
    <source>
        <dbReference type="ARBA" id="ARBA00011018"/>
    </source>
</evidence>
<keyword evidence="5 10" id="KW-0210">Decarboxylase</keyword>
<dbReference type="InterPro" id="IPR014732">
    <property type="entry name" value="OMPdecase"/>
</dbReference>
<dbReference type="InterPro" id="IPR001754">
    <property type="entry name" value="OMPdeCOase_dom"/>
</dbReference>
<evidence type="ECO:0000259" key="11">
    <source>
        <dbReference type="SMART" id="SM00934"/>
    </source>
</evidence>
<feature type="binding site" evidence="9">
    <location>
        <position position="39"/>
    </location>
    <ligand>
        <name>substrate</name>
    </ligand>
</feature>
<dbReference type="InterPro" id="IPR013785">
    <property type="entry name" value="Aldolase_TIM"/>
</dbReference>
<dbReference type="CDD" id="cd04725">
    <property type="entry name" value="OMP_decarboxylase_like"/>
    <property type="match status" value="1"/>
</dbReference>
<evidence type="ECO:0000313" key="12">
    <source>
        <dbReference type="EMBL" id="TGZ85718.1"/>
    </source>
</evidence>
<dbReference type="GO" id="GO:0006207">
    <property type="term" value="P:'de novo' pyrimidine nucleobase biosynthetic process"/>
    <property type="evidence" value="ECO:0007669"/>
    <property type="project" value="InterPro"/>
</dbReference>
<keyword evidence="13" id="KW-1185">Reference proteome</keyword>
<dbReference type="EC" id="4.1.1.23" evidence="3 10"/>
<dbReference type="SMART" id="SM00934">
    <property type="entry name" value="OMPdecase"/>
    <property type="match status" value="1"/>
</dbReference>
<dbReference type="GO" id="GO:0004588">
    <property type="term" value="F:orotate phosphoribosyltransferase activity"/>
    <property type="evidence" value="ECO:0007669"/>
    <property type="project" value="TreeGrafter"/>
</dbReference>
<dbReference type="PANTHER" id="PTHR19278:SF9">
    <property type="entry name" value="URIDINE 5'-MONOPHOSPHATE SYNTHASE"/>
    <property type="match status" value="1"/>
</dbReference>
<dbReference type="InterPro" id="IPR018089">
    <property type="entry name" value="OMPdecase_AS"/>
</dbReference>
<gene>
    <name evidence="12" type="ORF">EX30DRAFT_361511</name>
</gene>
<dbReference type="OrthoDB" id="10263753at2759"/>
<protein>
    <recommendedName>
        <fullName evidence="4 10">Orotidine 5'-phosphate decarboxylase</fullName>
        <ecNumber evidence="3 10">4.1.1.23</ecNumber>
    </recommendedName>
</protein>
<feature type="active site" description="For OMPdecase activity" evidence="8">
    <location>
        <position position="104"/>
    </location>
</feature>
<evidence type="ECO:0000256" key="3">
    <source>
        <dbReference type="ARBA" id="ARBA00012321"/>
    </source>
</evidence>
<comment type="similarity">
    <text evidence="2 10">Belongs to the OMP decarboxylase family.</text>
</comment>